<name>A0A915PXX5_9BILA</name>
<evidence type="ECO:0000313" key="1">
    <source>
        <dbReference type="Proteomes" id="UP000887581"/>
    </source>
</evidence>
<accession>A0A915PXX5</accession>
<protein>
    <submittedName>
        <fullName evidence="2">TIR domain-containing protein</fullName>
    </submittedName>
</protein>
<dbReference type="WBParaSite" id="sdigi.contig58.g3172.t1">
    <property type="protein sequence ID" value="sdigi.contig58.g3172.t1"/>
    <property type="gene ID" value="sdigi.contig58.g3172"/>
</dbReference>
<sequence length="227" mass="25880">MFSAVDRYYNITSTLPAMAPLKKSQTIPETSVDVIQKLETSLLNTAIPVKHYPQMTATNDNNDKNDYSASFEAFVWDWPFSEDRMAKGFFSSQKFFVCLPFNQGGTGESRGTLKKFEKISESNFSCIIGLCNNSFFGTYFWRLEIEILRNLNMLVLNASRDVSRPGETVKRLKRVRKVYKLPQHCDISTLTTASYDWAVIIQADGKDDKCPGKNRPKILQRSVTLDN</sequence>
<reference evidence="2" key="1">
    <citation type="submission" date="2022-11" db="UniProtKB">
        <authorList>
            <consortium name="WormBaseParasite"/>
        </authorList>
    </citation>
    <scope>IDENTIFICATION</scope>
</reference>
<dbReference type="Proteomes" id="UP000887581">
    <property type="component" value="Unplaced"/>
</dbReference>
<keyword evidence="1" id="KW-1185">Reference proteome</keyword>
<dbReference type="AlphaFoldDB" id="A0A915PXX5"/>
<evidence type="ECO:0000313" key="2">
    <source>
        <dbReference type="WBParaSite" id="sdigi.contig58.g3172.t1"/>
    </source>
</evidence>
<proteinExistence type="predicted"/>
<organism evidence="1 2">
    <name type="scientific">Setaria digitata</name>
    <dbReference type="NCBI Taxonomy" id="48799"/>
    <lineage>
        <taxon>Eukaryota</taxon>
        <taxon>Metazoa</taxon>
        <taxon>Ecdysozoa</taxon>
        <taxon>Nematoda</taxon>
        <taxon>Chromadorea</taxon>
        <taxon>Rhabditida</taxon>
        <taxon>Spirurina</taxon>
        <taxon>Spiruromorpha</taxon>
        <taxon>Filarioidea</taxon>
        <taxon>Setariidae</taxon>
        <taxon>Setaria</taxon>
    </lineage>
</organism>